<dbReference type="GO" id="GO:0009307">
    <property type="term" value="P:DNA restriction-modification system"/>
    <property type="evidence" value="ECO:0007669"/>
    <property type="project" value="UniProtKB-KW"/>
</dbReference>
<keyword evidence="1" id="KW-0680">Restriction system</keyword>
<evidence type="ECO:0000313" key="4">
    <source>
        <dbReference type="Proteomes" id="UP000070250"/>
    </source>
</evidence>
<sequence length="435" mass="47072">MVSELHAPALGEVVDLVRGTTYRSALLGQPGPVLLGLASIQRNGGFRDGSLKTYGGDSAAKLLLAPGDLYVSLKDVTQSADLLGAIARVPSSVASGRLTQDTVKLQFKDGNYPHILLYWTLRTPQYRAYCRSHATGTTNLGLPREDFLAYRLPAPTSDTLSLATILEALDNRIELNRRMSETLEAMARALFKSWFVDFDPVRAKATGHDPDLPNEIADLFPSHLVDSELGEIPEGWEVATLADFADLNPETWTKQTRPTEIRYVDLSSTKWGRIETVTVYTEADAPSRAQRVLRPGDTIVGIVRPGNGSYALISEGGLTGSTGFAVLRPRTIECTEIVYLAATSADNIEALAHLADGGAYPAIRPEAVAGTRTVRPTDDVLARFSSITRPIIGEIARSERESRTLSALRDALLPKLISGELQVAGAKTYAEGGQR</sequence>
<proteinExistence type="predicted"/>
<dbReference type="PANTHER" id="PTHR30408">
    <property type="entry name" value="TYPE-1 RESTRICTION ENZYME ECOKI SPECIFICITY PROTEIN"/>
    <property type="match status" value="1"/>
</dbReference>
<protein>
    <submittedName>
        <fullName evidence="3">Type I restriction-modification system, S subunit</fullName>
    </submittedName>
</protein>
<evidence type="ECO:0000313" key="3">
    <source>
        <dbReference type="EMBL" id="AMN45520.1"/>
    </source>
</evidence>
<dbReference type="InterPro" id="IPR052021">
    <property type="entry name" value="Type-I_RS_S_subunit"/>
</dbReference>
<name>A0A127F7I3_STEDE</name>
<dbReference type="GO" id="GO:0003677">
    <property type="term" value="F:DNA binding"/>
    <property type="evidence" value="ECO:0007669"/>
    <property type="project" value="UniProtKB-KW"/>
</dbReference>
<dbReference type="AlphaFoldDB" id="A0A127F7I3"/>
<gene>
    <name evidence="3" type="ORF">ACG33_00065</name>
</gene>
<keyword evidence="4" id="KW-1185">Reference proteome</keyword>
<dbReference type="Gene3D" id="3.90.220.20">
    <property type="entry name" value="DNA methylase specificity domains"/>
    <property type="match status" value="2"/>
</dbReference>
<dbReference type="SUPFAM" id="SSF116734">
    <property type="entry name" value="DNA methylase specificity domain"/>
    <property type="match status" value="2"/>
</dbReference>
<dbReference type="REBASE" id="139490">
    <property type="entry name" value="S.Sde18526ORF75P"/>
</dbReference>
<evidence type="ECO:0000256" key="1">
    <source>
        <dbReference type="ARBA" id="ARBA00022747"/>
    </source>
</evidence>
<reference evidence="3 4" key="1">
    <citation type="submission" date="2015-06" db="EMBL/GenBank/DDBJ databases">
        <title>A Comprehensive Approach to Explore the Metabolic and Phylogenetic Diversity of Bacterial Steroid Degradation in the Environment: Testosterone as an Example.</title>
        <authorList>
            <person name="Yang F.-C."/>
            <person name="Chen Y.-L."/>
            <person name="Yu C.-P."/>
            <person name="Tang S.-L."/>
            <person name="Wang P.-H."/>
            <person name="Ismail W."/>
            <person name="Wang C.-H."/>
            <person name="Yang C.-Y."/>
            <person name="Chiang Y.-R."/>
        </authorList>
    </citation>
    <scope>NUCLEOTIDE SEQUENCE [LARGE SCALE GENOMIC DNA]</scope>
    <source>
        <strain evidence="3 4">DSM 18526</strain>
    </source>
</reference>
<dbReference type="KEGG" id="sdf:ACG33_00065"/>
<dbReference type="PATRIC" id="fig|465721.4.peg.13"/>
<dbReference type="STRING" id="465721.ACG33_00065"/>
<keyword evidence="2" id="KW-0238">DNA-binding</keyword>
<dbReference type="Proteomes" id="UP000070250">
    <property type="component" value="Chromosome"/>
</dbReference>
<dbReference type="PANTHER" id="PTHR30408:SF13">
    <property type="entry name" value="TYPE I RESTRICTION ENZYME HINDI SPECIFICITY SUBUNIT"/>
    <property type="match status" value="1"/>
</dbReference>
<organism evidence="3 4">
    <name type="scientific">Steroidobacter denitrificans</name>
    <dbReference type="NCBI Taxonomy" id="465721"/>
    <lineage>
        <taxon>Bacteria</taxon>
        <taxon>Pseudomonadati</taxon>
        <taxon>Pseudomonadota</taxon>
        <taxon>Gammaproteobacteria</taxon>
        <taxon>Steroidobacterales</taxon>
        <taxon>Steroidobacteraceae</taxon>
        <taxon>Steroidobacter</taxon>
    </lineage>
</organism>
<dbReference type="RefSeq" id="WP_066917798.1">
    <property type="nucleotide sequence ID" value="NZ_CP011971.1"/>
</dbReference>
<dbReference type="EMBL" id="CP011971">
    <property type="protein sequence ID" value="AMN45520.1"/>
    <property type="molecule type" value="Genomic_DNA"/>
</dbReference>
<evidence type="ECO:0000256" key="2">
    <source>
        <dbReference type="ARBA" id="ARBA00023125"/>
    </source>
</evidence>
<accession>A0A127F7I3</accession>
<dbReference type="InterPro" id="IPR044946">
    <property type="entry name" value="Restrct_endonuc_typeI_TRD_sf"/>
</dbReference>